<dbReference type="Pfam" id="PF14804">
    <property type="entry name" value="Jag_N"/>
    <property type="match status" value="1"/>
</dbReference>
<feature type="domain" description="R3H" evidence="8">
    <location>
        <begin position="146"/>
        <end position="212"/>
    </location>
</feature>
<dbReference type="Pfam" id="PF01424">
    <property type="entry name" value="R3H"/>
    <property type="match status" value="1"/>
</dbReference>
<dbReference type="Gene3D" id="3.30.300.20">
    <property type="match status" value="1"/>
</dbReference>
<evidence type="ECO:0000313" key="9">
    <source>
        <dbReference type="EMBL" id="MDQ0190948.1"/>
    </source>
</evidence>
<evidence type="ECO:0000313" key="10">
    <source>
        <dbReference type="Proteomes" id="UP001232973"/>
    </source>
</evidence>
<keyword evidence="4 6" id="KW-0143">Chaperone</keyword>
<dbReference type="RefSeq" id="WP_274457197.1">
    <property type="nucleotide sequence ID" value="NZ_CP067097.1"/>
</dbReference>
<dbReference type="InterPro" id="IPR039247">
    <property type="entry name" value="KhpB"/>
</dbReference>
<dbReference type="PANTHER" id="PTHR35800">
    <property type="entry name" value="PROTEIN JAG"/>
    <property type="match status" value="1"/>
</dbReference>
<feature type="compositionally biased region" description="Basic and acidic residues" evidence="7">
    <location>
        <begin position="218"/>
        <end position="232"/>
    </location>
</feature>
<comment type="subcellular location">
    <subcellularLocation>
        <location evidence="6">Cytoplasm</location>
    </subcellularLocation>
</comment>
<gene>
    <name evidence="6" type="primary">khpB</name>
    <name evidence="6" type="synonym">eloR</name>
    <name evidence="9" type="ORF">J2S03_002815</name>
</gene>
<evidence type="ECO:0000259" key="8">
    <source>
        <dbReference type="PROSITE" id="PS51061"/>
    </source>
</evidence>
<feature type="region of interest" description="Disordered" evidence="7">
    <location>
        <begin position="192"/>
        <end position="232"/>
    </location>
</feature>
<dbReference type="Proteomes" id="UP001232973">
    <property type="component" value="Unassembled WGS sequence"/>
</dbReference>
<dbReference type="PROSITE" id="PS51061">
    <property type="entry name" value="R3H"/>
    <property type="match status" value="1"/>
</dbReference>
<comment type="function">
    <text evidence="6">A probable RNA chaperone. Forms a complex with KhpA which binds to cellular RNA and controls its expression. Plays a role in peptidoglycan (PG) homeostasis and cell length regulation.</text>
</comment>
<dbReference type="Gene3D" id="3.30.30.80">
    <property type="entry name" value="probable RNA-binding protein from clostridium symbiosum atcc 14940"/>
    <property type="match status" value="1"/>
</dbReference>
<dbReference type="EMBL" id="JAUSTP010000027">
    <property type="protein sequence ID" value="MDQ0190948.1"/>
    <property type="molecule type" value="Genomic_DNA"/>
</dbReference>
<evidence type="ECO:0000256" key="7">
    <source>
        <dbReference type="SAM" id="MobiDB-lite"/>
    </source>
</evidence>
<evidence type="ECO:0000256" key="3">
    <source>
        <dbReference type="ARBA" id="ARBA00022960"/>
    </source>
</evidence>
<evidence type="ECO:0000256" key="2">
    <source>
        <dbReference type="ARBA" id="ARBA00022884"/>
    </source>
</evidence>
<proteinExistence type="inferred from homology"/>
<dbReference type="HAMAP" id="MF_00867">
    <property type="entry name" value="KhpB"/>
    <property type="match status" value="1"/>
</dbReference>
<dbReference type="SUPFAM" id="SSF82708">
    <property type="entry name" value="R3H domain"/>
    <property type="match status" value="1"/>
</dbReference>
<keyword evidence="2 6" id="KW-0694">RNA-binding</keyword>
<dbReference type="InterPro" id="IPR036867">
    <property type="entry name" value="R3H_dom_sf"/>
</dbReference>
<evidence type="ECO:0000256" key="5">
    <source>
        <dbReference type="ARBA" id="ARBA00023316"/>
    </source>
</evidence>
<dbReference type="InterPro" id="IPR038247">
    <property type="entry name" value="Jag_N_dom_sf"/>
</dbReference>
<accession>A0ABT9XKY3</accession>
<dbReference type="InterPro" id="IPR015946">
    <property type="entry name" value="KH_dom-like_a/b"/>
</dbReference>
<dbReference type="Gene3D" id="3.30.1370.50">
    <property type="entry name" value="R3H-like domain"/>
    <property type="match status" value="1"/>
</dbReference>
<comment type="similarity">
    <text evidence="6">Belongs to the KhpB RNA-binding protein family.</text>
</comment>
<dbReference type="PANTHER" id="PTHR35800:SF1">
    <property type="entry name" value="RNA-BINDING PROTEIN KHPB"/>
    <property type="match status" value="1"/>
</dbReference>
<dbReference type="InterPro" id="IPR001374">
    <property type="entry name" value="R3H_dom"/>
</dbReference>
<dbReference type="CDD" id="cd02414">
    <property type="entry name" value="KH-II_Jag"/>
    <property type="match status" value="1"/>
</dbReference>
<comment type="domain">
    <text evidence="6">Has an N-terminal Jag-N domain and 2 RNA-binding domains (KH and R3H).</text>
</comment>
<keyword evidence="5 6" id="KW-0961">Cell wall biogenesis/degradation</keyword>
<dbReference type="NCBIfam" id="NF041568">
    <property type="entry name" value="Jag_EloR"/>
    <property type="match status" value="1"/>
</dbReference>
<reference evidence="9 10" key="1">
    <citation type="submission" date="2023-07" db="EMBL/GenBank/DDBJ databases">
        <title>Genomic Encyclopedia of Type Strains, Phase IV (KMG-IV): sequencing the most valuable type-strain genomes for metagenomic binning, comparative biology and taxonomic classification.</title>
        <authorList>
            <person name="Goeker M."/>
        </authorList>
    </citation>
    <scope>NUCLEOTIDE SEQUENCE [LARGE SCALE GENOMIC DNA]</scope>
    <source>
        <strain evidence="9 10">DSM 4006</strain>
    </source>
</reference>
<comment type="subunit">
    <text evidence="6">Forms a complex with KhpA.</text>
</comment>
<dbReference type="SMART" id="SM00393">
    <property type="entry name" value="R3H"/>
    <property type="match status" value="1"/>
</dbReference>
<keyword evidence="1 6" id="KW-0963">Cytoplasm</keyword>
<dbReference type="InterPro" id="IPR032782">
    <property type="entry name" value="KhpB_N"/>
</dbReference>
<evidence type="ECO:0000256" key="1">
    <source>
        <dbReference type="ARBA" id="ARBA00022490"/>
    </source>
</evidence>
<dbReference type="CDD" id="cd02644">
    <property type="entry name" value="R3H_jag"/>
    <property type="match status" value="1"/>
</dbReference>
<keyword evidence="10" id="KW-1185">Reference proteome</keyword>
<feature type="region of interest" description="Jag_N domain" evidence="6">
    <location>
        <begin position="5"/>
        <end position="55"/>
    </location>
</feature>
<dbReference type="InterPro" id="IPR034079">
    <property type="entry name" value="R3H_KhpB"/>
</dbReference>
<protein>
    <recommendedName>
        <fullName evidence="6">RNA-binding protein KhpB</fullName>
    </recommendedName>
    <alternativeName>
        <fullName evidence="6">RNA-binding protein EloR</fullName>
    </alternativeName>
</protein>
<evidence type="ECO:0000256" key="6">
    <source>
        <dbReference type="HAMAP-Rule" id="MF_00867"/>
    </source>
</evidence>
<evidence type="ECO:0000256" key="4">
    <source>
        <dbReference type="ARBA" id="ARBA00023186"/>
    </source>
</evidence>
<organism evidence="9 10">
    <name type="scientific">Alicyclobacillus cycloheptanicus</name>
    <dbReference type="NCBI Taxonomy" id="1457"/>
    <lineage>
        <taxon>Bacteria</taxon>
        <taxon>Bacillati</taxon>
        <taxon>Bacillota</taxon>
        <taxon>Bacilli</taxon>
        <taxon>Bacillales</taxon>
        <taxon>Alicyclobacillaceae</taxon>
        <taxon>Alicyclobacillus</taxon>
    </lineage>
</organism>
<dbReference type="InterPro" id="IPR038008">
    <property type="entry name" value="Jag_KH"/>
</dbReference>
<sequence length="232" mass="25392">MKRVVATGKTVEEAITSALVRLGVTRAEATVRVISEPVKGILGFIGGKDAEVEVTVNPSPPEAAKAFLTDLLSQMGIEAVVHLRSNETAEEGTAVLNIVCDEADLSTVIGRHGAVLDALQYLVNVSANKDKEHYVKFYLDAGDYRERRRKGLERMAEQAANRAVRTRRPVTMESMPAADRKVIHTYLQSRVDVSTSSEGVDPHRKVVVSPVGRSRPGSRGERTSGRFERNLQ</sequence>
<dbReference type="SMART" id="SM01245">
    <property type="entry name" value="Jag_N"/>
    <property type="match status" value="1"/>
</dbReference>
<keyword evidence="3 6" id="KW-0133">Cell shape</keyword>
<dbReference type="Pfam" id="PF13083">
    <property type="entry name" value="KH_KhpA-B"/>
    <property type="match status" value="1"/>
</dbReference>
<comment type="caution">
    <text evidence="9">The sequence shown here is derived from an EMBL/GenBank/DDBJ whole genome shotgun (WGS) entry which is preliminary data.</text>
</comment>
<name>A0ABT9XKY3_9BACL</name>